<evidence type="ECO:0000256" key="1">
    <source>
        <dbReference type="SAM" id="MobiDB-lite"/>
    </source>
</evidence>
<feature type="compositionally biased region" description="Basic and acidic residues" evidence="1">
    <location>
        <begin position="326"/>
        <end position="339"/>
    </location>
</feature>
<protein>
    <submittedName>
        <fullName evidence="2">Uncharacterized protein</fullName>
    </submittedName>
</protein>
<sequence>MDGEDDLTALQPAEIDEEEKESLEAKKKKVKQQISQLQELIEDVIHQLEVVKFGDLNIDHNSVAVAVPSTSEDVNIDDKLQFELFKLSGIWCSKCTDIELVYKFSPNSNYQNLNAVQLLLDDDKIKIGKWALPWGIKIEYILRETPLDKMSQTSAFLRNCKRHIDCHEQRWIQITSLRELTEEVKNIRVEGSLGNLSMYIKLLSINNSELNLKHDMIISLFYESGEARPHLIKTNWNLKNKPDENMLLEMGKFVKNFKKYDLQEAYEAIANRDHPIFKWKPNRGENSQEINLGYEYFSDEEDEVSEEDQPKKKRKQAKKRTVKKRKEAEKSQESQEKDTLVSSENDENSPIKNNSKNKGTKSTANPKTKPSAKPAVKKTAAPVLKKLVASIAKKSTKSPASKKNQVDKRQTRLSFKGVPLESSDAQESPKRQEFNQRMRETSTPKTRLSDKIPLVSLVPISISPIESESSEKSNQNLNKSKQKNESKK</sequence>
<feature type="compositionally biased region" description="Low complexity" evidence="1">
    <location>
        <begin position="352"/>
        <end position="403"/>
    </location>
</feature>
<feature type="region of interest" description="Disordered" evidence="1">
    <location>
        <begin position="301"/>
        <end position="451"/>
    </location>
</feature>
<evidence type="ECO:0000313" key="3">
    <source>
        <dbReference type="Proteomes" id="UP000826195"/>
    </source>
</evidence>
<dbReference type="EMBL" id="JAHXZJ010001492">
    <property type="protein sequence ID" value="KAH0552319.1"/>
    <property type="molecule type" value="Genomic_DNA"/>
</dbReference>
<feature type="compositionally biased region" description="Basic residues" evidence="1">
    <location>
        <begin position="311"/>
        <end position="325"/>
    </location>
</feature>
<proteinExistence type="predicted"/>
<feature type="region of interest" description="Disordered" evidence="1">
    <location>
        <begin position="464"/>
        <end position="488"/>
    </location>
</feature>
<evidence type="ECO:0000313" key="2">
    <source>
        <dbReference type="EMBL" id="KAH0552319.1"/>
    </source>
</evidence>
<feature type="compositionally biased region" description="Basic and acidic residues" evidence="1">
    <location>
        <begin position="427"/>
        <end position="450"/>
    </location>
</feature>
<name>A0AAV7IGF2_COTGL</name>
<keyword evidence="3" id="KW-1185">Reference proteome</keyword>
<comment type="caution">
    <text evidence="2">The sequence shown here is derived from an EMBL/GenBank/DDBJ whole genome shotgun (WGS) entry which is preliminary data.</text>
</comment>
<organism evidence="2 3">
    <name type="scientific">Cotesia glomerata</name>
    <name type="common">Lepidopteran parasitic wasp</name>
    <name type="synonym">Apanteles glomeratus</name>
    <dbReference type="NCBI Taxonomy" id="32391"/>
    <lineage>
        <taxon>Eukaryota</taxon>
        <taxon>Metazoa</taxon>
        <taxon>Ecdysozoa</taxon>
        <taxon>Arthropoda</taxon>
        <taxon>Hexapoda</taxon>
        <taxon>Insecta</taxon>
        <taxon>Pterygota</taxon>
        <taxon>Neoptera</taxon>
        <taxon>Endopterygota</taxon>
        <taxon>Hymenoptera</taxon>
        <taxon>Apocrita</taxon>
        <taxon>Ichneumonoidea</taxon>
        <taxon>Braconidae</taxon>
        <taxon>Microgastrinae</taxon>
        <taxon>Cotesia</taxon>
    </lineage>
</organism>
<gene>
    <name evidence="2" type="ORF">KQX54_008698</name>
</gene>
<feature type="compositionally biased region" description="Polar residues" evidence="1">
    <location>
        <begin position="340"/>
        <end position="351"/>
    </location>
</feature>
<accession>A0AAV7IGF2</accession>
<reference evidence="2 3" key="1">
    <citation type="journal article" date="2021" name="J. Hered.">
        <title>A chromosome-level genome assembly of the parasitoid wasp, Cotesia glomerata (Hymenoptera: Braconidae).</title>
        <authorList>
            <person name="Pinto B.J."/>
            <person name="Weis J.J."/>
            <person name="Gamble T."/>
            <person name="Ode P.J."/>
            <person name="Paul R."/>
            <person name="Zaspel J.M."/>
        </authorList>
    </citation>
    <scope>NUCLEOTIDE SEQUENCE [LARGE SCALE GENOMIC DNA]</scope>
    <source>
        <strain evidence="2">CgM1</strain>
    </source>
</reference>
<feature type="compositionally biased region" description="Low complexity" evidence="1">
    <location>
        <begin position="464"/>
        <end position="479"/>
    </location>
</feature>
<dbReference type="AlphaFoldDB" id="A0AAV7IGF2"/>
<dbReference type="Proteomes" id="UP000826195">
    <property type="component" value="Unassembled WGS sequence"/>
</dbReference>
<feature type="region of interest" description="Disordered" evidence="1">
    <location>
        <begin position="1"/>
        <end position="22"/>
    </location>
</feature>